<dbReference type="Pfam" id="PF13372">
    <property type="entry name" value="Alginate_exp"/>
    <property type="match status" value="1"/>
</dbReference>
<feature type="domain" description="Alginate export" evidence="2">
    <location>
        <begin position="28"/>
        <end position="164"/>
    </location>
</feature>
<reference evidence="3 4" key="1">
    <citation type="submission" date="2020-01" db="EMBL/GenBank/DDBJ databases">
        <authorList>
            <person name="Kim M.K."/>
        </authorList>
    </citation>
    <scope>NUCLEOTIDE SEQUENCE [LARGE SCALE GENOMIC DNA]</scope>
    <source>
        <strain evidence="3 4">172606-1</strain>
    </source>
</reference>
<evidence type="ECO:0000313" key="4">
    <source>
        <dbReference type="Proteomes" id="UP000480178"/>
    </source>
</evidence>
<name>A0A6C0GGA3_9BACT</name>
<sequence>MQKKLHSQLLSGLVFLLLYCNTAQAQFSLTGQLRTRSELRDGQGTLSGKGAVPAFFTSQRTRLNFGYTGHRFKLFTAVQDVRVWGQDASSINRNTLDANDGLMIHEAWGEIMLLDTSASIENLSLKIGRQELVYDDVRLLGNLDWLQQARRHDMALLKLEDHGWMAHLGVAFNQNRELKAGSVYNGTPTGYTAGTNGIGTLYKSMQFVYLGRKFPTGNASFLFLKDDFNKYHLEETSKVYDRGVWSRLTTGAYISTNVFKKLSLTASAYYQTGKDKDGNKLNAYLLSAYTLYPVSKKLNIGPGIDYTSGNNATSTGTTNRQFDPLYGTPHKFWGGMDYFYVADGFGKNGLVDYYLRGRYKASAKLLISVDAHQFTASNKVLSGDGIELDRNFGTELDLIATYNLTKIITIEGGYSNFFATPTLASSGVKNVANADLQANWAYLMINIKPDFLNK</sequence>
<feature type="chain" id="PRO_5025461489" evidence="1">
    <location>
        <begin position="26"/>
        <end position="454"/>
    </location>
</feature>
<dbReference type="EMBL" id="CP048222">
    <property type="protein sequence ID" value="QHT66939.1"/>
    <property type="molecule type" value="Genomic_DNA"/>
</dbReference>
<keyword evidence="4" id="KW-1185">Reference proteome</keyword>
<dbReference type="InterPro" id="IPR025388">
    <property type="entry name" value="Alginate_export_dom"/>
</dbReference>
<evidence type="ECO:0000256" key="1">
    <source>
        <dbReference type="SAM" id="SignalP"/>
    </source>
</evidence>
<evidence type="ECO:0000259" key="2">
    <source>
        <dbReference type="Pfam" id="PF13372"/>
    </source>
</evidence>
<dbReference type="KEGG" id="rhoz:GXP67_09885"/>
<dbReference type="RefSeq" id="WP_162442988.1">
    <property type="nucleotide sequence ID" value="NZ_CP048222.1"/>
</dbReference>
<proteinExistence type="predicted"/>
<gene>
    <name evidence="3" type="ORF">GXP67_09885</name>
</gene>
<feature type="signal peptide" evidence="1">
    <location>
        <begin position="1"/>
        <end position="25"/>
    </location>
</feature>
<evidence type="ECO:0000313" key="3">
    <source>
        <dbReference type="EMBL" id="QHT66939.1"/>
    </source>
</evidence>
<keyword evidence="1" id="KW-0732">Signal</keyword>
<dbReference type="Proteomes" id="UP000480178">
    <property type="component" value="Chromosome"/>
</dbReference>
<protein>
    <submittedName>
        <fullName evidence="3">Alginate export family protein</fullName>
    </submittedName>
</protein>
<organism evidence="3 4">
    <name type="scientific">Rhodocytophaga rosea</name>
    <dbReference type="NCBI Taxonomy" id="2704465"/>
    <lineage>
        <taxon>Bacteria</taxon>
        <taxon>Pseudomonadati</taxon>
        <taxon>Bacteroidota</taxon>
        <taxon>Cytophagia</taxon>
        <taxon>Cytophagales</taxon>
        <taxon>Rhodocytophagaceae</taxon>
        <taxon>Rhodocytophaga</taxon>
    </lineage>
</organism>
<accession>A0A6C0GGA3</accession>
<dbReference type="AlphaFoldDB" id="A0A6C0GGA3"/>